<dbReference type="Pfam" id="PF00702">
    <property type="entry name" value="Hydrolase"/>
    <property type="match status" value="1"/>
</dbReference>
<dbReference type="InterPro" id="IPR023198">
    <property type="entry name" value="PGP-like_dom2"/>
</dbReference>
<dbReference type="NCBIfam" id="TIGR01509">
    <property type="entry name" value="HAD-SF-IA-v3"/>
    <property type="match status" value="1"/>
</dbReference>
<reference evidence="1 2" key="1">
    <citation type="submission" date="2010-01" db="EMBL/GenBank/DDBJ databases">
        <title>The complete genome of Thermobispora bispora DSM 43833.</title>
        <authorList>
            <consortium name="US DOE Joint Genome Institute (JGI-PGF)"/>
            <person name="Lucas S."/>
            <person name="Copeland A."/>
            <person name="Lapidus A."/>
            <person name="Glavina del Rio T."/>
            <person name="Dalin E."/>
            <person name="Tice H."/>
            <person name="Bruce D."/>
            <person name="Goodwin L."/>
            <person name="Pitluck S."/>
            <person name="Kyrpides N."/>
            <person name="Mavromatis K."/>
            <person name="Ivanova N."/>
            <person name="Mikhailova N."/>
            <person name="Chertkov O."/>
            <person name="Brettin T."/>
            <person name="Detter J.C."/>
            <person name="Han C."/>
            <person name="Larimer F."/>
            <person name="Land M."/>
            <person name="Hauser L."/>
            <person name="Markowitz V."/>
            <person name="Cheng J.-F."/>
            <person name="Hugenholtz P."/>
            <person name="Woyke T."/>
            <person name="Wu D."/>
            <person name="Jando M."/>
            <person name="Schneider S."/>
            <person name="Klenk H.-P."/>
            <person name="Eisen J.A."/>
        </authorList>
    </citation>
    <scope>NUCLEOTIDE SEQUENCE [LARGE SCALE GENOMIC DNA]</scope>
    <source>
        <strain evidence="2">ATCC 19993 / DSM 43833 / CBS 139.67 / JCM 10125 / KCTC 9307 / NBRC 14880 / R51</strain>
    </source>
</reference>
<evidence type="ECO:0000313" key="2">
    <source>
        <dbReference type="Proteomes" id="UP000006640"/>
    </source>
</evidence>
<dbReference type="Gene3D" id="3.40.50.1000">
    <property type="entry name" value="HAD superfamily/HAD-like"/>
    <property type="match status" value="1"/>
</dbReference>
<dbReference type="STRING" id="469371.Tbis_0784"/>
<accession>D6Y6D6</accession>
<dbReference type="eggNOG" id="COG1011">
    <property type="taxonomic scope" value="Bacteria"/>
</dbReference>
<dbReference type="PANTHER" id="PTHR47829">
    <property type="entry name" value="HYDROLASE, PUTATIVE (AFU_ORTHOLOGUE AFUA_1G12880)-RELATED"/>
    <property type="match status" value="1"/>
</dbReference>
<keyword evidence="1" id="KW-0378">Hydrolase</keyword>
<dbReference type="SUPFAM" id="SSF56784">
    <property type="entry name" value="HAD-like"/>
    <property type="match status" value="1"/>
</dbReference>
<dbReference type="InterPro" id="IPR023214">
    <property type="entry name" value="HAD_sf"/>
</dbReference>
<proteinExistence type="predicted"/>
<name>D6Y6D6_THEBD</name>
<dbReference type="GO" id="GO:0016787">
    <property type="term" value="F:hydrolase activity"/>
    <property type="evidence" value="ECO:0007669"/>
    <property type="project" value="UniProtKB-KW"/>
</dbReference>
<gene>
    <name evidence="1" type="ordered locus">Tbis_0784</name>
</gene>
<organism evidence="1 2">
    <name type="scientific">Thermobispora bispora (strain ATCC 19993 / DSM 43833 / CBS 139.67 / JCM 10125 / KCTC 9307 / NBRC 14880 / R51)</name>
    <dbReference type="NCBI Taxonomy" id="469371"/>
    <lineage>
        <taxon>Bacteria</taxon>
        <taxon>Bacillati</taxon>
        <taxon>Actinomycetota</taxon>
        <taxon>Actinomycetes</taxon>
        <taxon>Streptosporangiales</taxon>
        <taxon>Streptosporangiaceae</taxon>
        <taxon>Thermobispora</taxon>
    </lineage>
</organism>
<dbReference type="SFLD" id="SFLDG01129">
    <property type="entry name" value="C1.5:_HAD__Beta-PGM__Phosphata"/>
    <property type="match status" value="1"/>
</dbReference>
<dbReference type="Proteomes" id="UP000006640">
    <property type="component" value="Chromosome"/>
</dbReference>
<dbReference type="InterPro" id="IPR036412">
    <property type="entry name" value="HAD-like_sf"/>
</dbReference>
<dbReference type="RefSeq" id="WP_013131041.1">
    <property type="nucleotide sequence ID" value="NC_014165.1"/>
</dbReference>
<dbReference type="HOGENOM" id="CLU_045011_9_4_11"/>
<dbReference type="InterPro" id="IPR006439">
    <property type="entry name" value="HAD-SF_hydro_IA"/>
</dbReference>
<sequence>MLKGVLIDWGGVLTTSMAESVARWMEADRIDPHHYRQVMRELLNHAYAGGPGENPIHALERGEMPASEFERRLAAMLRTVDGEPPEAAGLLTRMFAWFRPVAEMHDMLRMARSHGLATCLVSNSWGVEYPRDGWDELFDAVVISGEVGMRKPEPGIYHHALGLLGLDAPQCVFIDDIKANIEAAQALGLVGIHHREPATTLSELERLFRLPFRPAR</sequence>
<dbReference type="PRINTS" id="PR00413">
    <property type="entry name" value="HADHALOGNASE"/>
</dbReference>
<keyword evidence="2" id="KW-1185">Reference proteome</keyword>
<dbReference type="KEGG" id="tbi:Tbis_0784"/>
<evidence type="ECO:0000313" key="1">
    <source>
        <dbReference type="EMBL" id="ADG87508.1"/>
    </source>
</evidence>
<dbReference type="PANTHER" id="PTHR47829:SF1">
    <property type="entry name" value="HAD FAMILY PHOSPHATASE"/>
    <property type="match status" value="1"/>
</dbReference>
<protein>
    <submittedName>
        <fullName evidence="1">HAD-superfamily hydrolase, subfamily IA, variant 3</fullName>
    </submittedName>
</protein>
<dbReference type="EMBL" id="CP001874">
    <property type="protein sequence ID" value="ADG87508.1"/>
    <property type="molecule type" value="Genomic_DNA"/>
</dbReference>
<dbReference type="AlphaFoldDB" id="D6Y6D6"/>
<dbReference type="InterPro" id="IPR052898">
    <property type="entry name" value="ACAD10-like"/>
</dbReference>
<dbReference type="Gene3D" id="1.10.150.240">
    <property type="entry name" value="Putative phosphatase, domain 2"/>
    <property type="match status" value="1"/>
</dbReference>
<dbReference type="NCBIfam" id="TIGR01549">
    <property type="entry name" value="HAD-SF-IA-v1"/>
    <property type="match status" value="1"/>
</dbReference>
<dbReference type="SFLD" id="SFLDS00003">
    <property type="entry name" value="Haloacid_Dehalogenase"/>
    <property type="match status" value="1"/>
</dbReference>
<dbReference type="CDD" id="cd02603">
    <property type="entry name" value="HAD_sEH-N_like"/>
    <property type="match status" value="1"/>
</dbReference>